<dbReference type="Proteomes" id="UP000002402">
    <property type="component" value="Chromosome"/>
</dbReference>
<sequence length="1631" mass="179452">MIWCTGGVHRDGLSERTHGGRVVSRKNRYPALWDYEVPGQLLSALDEYHILKVPLLGQHYPKGPGDWCGRTASAMAYNYYQVVQGGDFASRFVTHWDGGKPGQFVDLRYPGGQRAFHTKPTAPPFNVNLSGYSVSNRSPVPVPVLSVSPPQFGMDDKYEFEAGDYSASKVLGFAYDHVLPCSLKERRRMAARIANDPNLIEGKLSLILKALVANNPVIFYSGFSANKAEPIHLVLIVGFAWLVDASGCHLWLAVADPATQNKKIGDKKGSGLFFPPESGSRDGTDLNAVAKKQVTGEHDLLRVRRGDWENAQASVVLIRARKLFEENTYSAVPDDLFMDYRHDEHKGGAFLYSLRPTVVPSGFLETNVMRKVAYPFDHGDTRFRPINCYALTETEMPPGGLFPLGMRRNLHSGLHLPASHFSAREGTANSAAGSGVREVRCFAPGYVVAVRLAHGLPAPLEEKERVEEGPEAHELAREFTGNHNSFVLVRHDVEEVAKTEGQPSRHFTFYSLYMHLVPPDWKDPDTYRNVDWLKLLVRRHGALTVVEPAHEAFRQTRWLQEALPEAGADVVEKKGGSYSVVGTGLGVPETLRLGDAQGDDVRALWRPADQDLTGIHEALREGRMVTLRHPLLKLQAGAVLGYVDSRSKAIGDGFVHWEILAPSDPGQLKAFLDFAKDTLGLGDFFKVFEEADQNNFFDPSKGELDALMKLAPKSIHAAGNPEEECLDRFEQTYHHGALKEILRSPRALAFSSDDAPGDAGEPSFPAELVITNYKDALPEGTYWLKLTFEPPLGERYVAYDGKQSRLNVRLPAGARRIFVEPADGPGFLLQVGGGAQDALEQELQHFKRLASVRWRNVVLRHLNEWLPESIVVQVMKHLEIHGQLRMGSQIADIQQPDEAKRLLGRYAEAVGFWAHPEEVPFLGPVGDNGGKKALFAAAPDVDQLPAKGLVDNPHPVTFAWLLMLMVRHGLVRFSELPAWRPSNSKDVLAVGWLPARSDHPAYRVGELLDVGAVVRGSGDDEVELHVLHEGTRCFLASGSCTEGAFFAQVELPGWGACTLDMPGARLVGTATLEVLPPVLLGGRESAEVLGSQVVSSARYAPESHKDGTFSWRIPFRENCPKLLRGWVLLSAWAKATKQEGLHPEAPAFDLARVAIPVQGREDSAFNEASGLRVVDGFIQRGALKKLETYVTRHFTYRAFLKAAASKTEPPLAWALVEAVERVQCAYSERQLLALSALAEDGLSIVLTATNARRLKDAAEKVREDGWFTALEDAAKGAIRVRVPAPAEGRHPGELVIRFDASAAFSELRKGMPGTHEVHVKFGAFFPNGGSARDSRLVTADTLGSRCEPVTLDALRSGAKAGALEVWSTEVSEVLHIPSLEAPKVFVTARGIQLSSRLLGGNRTFWENARPIIKVGHSSLDETAARQSVIQNGCVVRTFGFEDAQVQGRILIPTAEVVNKHVLLGHERIDVQPAKGRACTMQRNARLEARSHYHDAFSLKVAVTTEAVPVSRPFRLELASPSLPGDPPGLPLKLKRGSVVYKPERQGQGLTDVEGVLHADVDLNDVEAALEGAREYVLRVVPIHQNDADLARELKLSLPERIVPRVHDDVRIRPNLWWWSDDLGAVPMKGEG</sequence>
<organism evidence="1 2">
    <name type="scientific">Myxococcus xanthus (strain DK1622)</name>
    <dbReference type="NCBI Taxonomy" id="246197"/>
    <lineage>
        <taxon>Bacteria</taxon>
        <taxon>Pseudomonadati</taxon>
        <taxon>Myxococcota</taxon>
        <taxon>Myxococcia</taxon>
        <taxon>Myxococcales</taxon>
        <taxon>Cystobacterineae</taxon>
        <taxon>Myxococcaceae</taxon>
        <taxon>Myxococcus</taxon>
    </lineage>
</organism>
<dbReference type="EMBL" id="CP000113">
    <property type="protein sequence ID" value="ABF87470.1"/>
    <property type="molecule type" value="Genomic_DNA"/>
</dbReference>
<evidence type="ECO:0000313" key="2">
    <source>
        <dbReference type="Proteomes" id="UP000002402"/>
    </source>
</evidence>
<proteinExistence type="predicted"/>
<dbReference type="HOGENOM" id="CLU_251945_0_0_7"/>
<gene>
    <name evidence="1" type="ordered locus">MXAN_3997</name>
</gene>
<reference evidence="1 2" key="1">
    <citation type="journal article" date="2006" name="Proc. Natl. Acad. Sci. U.S.A.">
        <title>Evolution of sensory complexity recorded in a myxobacterial genome.</title>
        <authorList>
            <person name="Goldman B.S."/>
            <person name="Nierman W.C."/>
            <person name="Kaiser D."/>
            <person name="Slater S.C."/>
            <person name="Durkin A.S."/>
            <person name="Eisen J.A."/>
            <person name="Ronning C.M."/>
            <person name="Barbazuk W.B."/>
            <person name="Blanchard M."/>
            <person name="Field C."/>
            <person name="Halling C."/>
            <person name="Hinkle G."/>
            <person name="Iartchuk O."/>
            <person name="Kim H.S."/>
            <person name="Mackenzie C."/>
            <person name="Madupu R."/>
            <person name="Miller N."/>
            <person name="Shvartsbeyn A."/>
            <person name="Sullivan S.A."/>
            <person name="Vaudin M."/>
            <person name="Wiegand R."/>
            <person name="Kaplan H.B."/>
        </authorList>
    </citation>
    <scope>NUCLEOTIDE SEQUENCE [LARGE SCALE GENOMIC DNA]</scope>
    <source>
        <strain evidence="2">DK1622</strain>
    </source>
</reference>
<dbReference type="KEGG" id="mxa:MXAN_3997"/>
<dbReference type="EnsemblBacteria" id="ABF87470">
    <property type="protein sequence ID" value="ABF87470"/>
    <property type="gene ID" value="MXAN_3997"/>
</dbReference>
<dbReference type="OrthoDB" id="5502093at2"/>
<dbReference type="eggNOG" id="COG3772">
    <property type="taxonomic scope" value="Bacteria"/>
</dbReference>
<evidence type="ECO:0000313" key="1">
    <source>
        <dbReference type="EMBL" id="ABF87470.1"/>
    </source>
</evidence>
<protein>
    <submittedName>
        <fullName evidence="1">Uncharacterized protein</fullName>
    </submittedName>
</protein>
<accession>Q1D597</accession>
<dbReference type="STRING" id="246197.MXAN_3997"/>
<name>Q1D597_MYXXD</name>
<keyword evidence="2" id="KW-1185">Reference proteome</keyword>